<keyword evidence="3" id="KW-1185">Reference proteome</keyword>
<dbReference type="EMBL" id="VUJU01009543">
    <property type="protein sequence ID" value="KAF0719549.1"/>
    <property type="molecule type" value="Genomic_DNA"/>
</dbReference>
<feature type="coiled-coil region" evidence="1">
    <location>
        <begin position="335"/>
        <end position="369"/>
    </location>
</feature>
<evidence type="ECO:0000313" key="3">
    <source>
        <dbReference type="Proteomes" id="UP000478052"/>
    </source>
</evidence>
<accession>A0A6G0W1E8</accession>
<dbReference type="AlphaFoldDB" id="A0A6G0W1E8"/>
<sequence>MDSFNKPGPVTTTTNTNKEDKDMQVARLLNLMRTDALKTYNTLNITDEDTVETILNKFEDYCSPKKNEAMTFYKFFTRNQQQDEIFDSFITCLKELVKQCDFKSDEDRILKSRAVLGIQIKDVQERLLREDLSLEKTLQYCRAVEAAEHNRKELEQSIEANRVWNMEDKTKSKVKIIMCQIGIIHKRLRINKQNLTVRDVLQLHGPRSCPAYGNECNGCHRIGHFKVCCRTLRAHMLNENEPEIGEIHFSIDNLKTDKVDNIKSMSNNDTWFKDLMIDKVKVTFKIFNSVRSFIVLSRVLFINCPSMTSCSKSNSTVSRNEITTNDTLLTLSNRILELEKTLKEKDGIIQNLEIKINILEQNEKACLVEISGVKKEPNENVETIVNDIAGIIDVDINLFDIENVYRKLSNRNLDAPQIVVEFSSKKRREEFIRKRGKIEFKGSRIYINESLTAYNRK</sequence>
<proteinExistence type="predicted"/>
<evidence type="ECO:0000313" key="2">
    <source>
        <dbReference type="EMBL" id="KAF0719549.1"/>
    </source>
</evidence>
<dbReference type="Proteomes" id="UP000478052">
    <property type="component" value="Unassembled WGS sequence"/>
</dbReference>
<organism evidence="2 3">
    <name type="scientific">Aphis craccivora</name>
    <name type="common">Cowpea aphid</name>
    <dbReference type="NCBI Taxonomy" id="307492"/>
    <lineage>
        <taxon>Eukaryota</taxon>
        <taxon>Metazoa</taxon>
        <taxon>Ecdysozoa</taxon>
        <taxon>Arthropoda</taxon>
        <taxon>Hexapoda</taxon>
        <taxon>Insecta</taxon>
        <taxon>Pterygota</taxon>
        <taxon>Neoptera</taxon>
        <taxon>Paraneoptera</taxon>
        <taxon>Hemiptera</taxon>
        <taxon>Sternorrhyncha</taxon>
        <taxon>Aphidomorpha</taxon>
        <taxon>Aphidoidea</taxon>
        <taxon>Aphididae</taxon>
        <taxon>Aphidini</taxon>
        <taxon>Aphis</taxon>
        <taxon>Aphis</taxon>
    </lineage>
</organism>
<evidence type="ECO:0000256" key="1">
    <source>
        <dbReference type="SAM" id="Coils"/>
    </source>
</evidence>
<comment type="caution">
    <text evidence="2">The sequence shown here is derived from an EMBL/GenBank/DDBJ whole genome shotgun (WGS) entry which is preliminary data.</text>
</comment>
<reference evidence="2 3" key="1">
    <citation type="submission" date="2019-08" db="EMBL/GenBank/DDBJ databases">
        <title>Whole genome of Aphis craccivora.</title>
        <authorList>
            <person name="Voronova N.V."/>
            <person name="Shulinski R.S."/>
            <person name="Bandarenka Y.V."/>
            <person name="Zhorov D.G."/>
            <person name="Warner D."/>
        </authorList>
    </citation>
    <scope>NUCLEOTIDE SEQUENCE [LARGE SCALE GENOMIC DNA]</scope>
    <source>
        <strain evidence="2">180601</strain>
        <tissue evidence="2">Whole Body</tissue>
    </source>
</reference>
<protein>
    <submittedName>
        <fullName evidence="2">Uncharacterized protein</fullName>
    </submittedName>
</protein>
<dbReference type="PANTHER" id="PTHR33198">
    <property type="entry name" value="ANK_REP_REGION DOMAIN-CONTAINING PROTEIN-RELATED"/>
    <property type="match status" value="1"/>
</dbReference>
<name>A0A6G0W1E8_APHCR</name>
<feature type="non-terminal residue" evidence="2">
    <location>
        <position position="457"/>
    </location>
</feature>
<gene>
    <name evidence="2" type="ORF">FWK35_00033096</name>
</gene>
<keyword evidence="1" id="KW-0175">Coiled coil</keyword>
<dbReference type="OrthoDB" id="6627168at2759"/>